<dbReference type="Proteomes" id="UP000609726">
    <property type="component" value="Unassembled WGS sequence"/>
</dbReference>
<proteinExistence type="predicted"/>
<reference evidence="1 2" key="1">
    <citation type="submission" date="2019-10" db="EMBL/GenBank/DDBJ databases">
        <title>Taxonomy of Antarctic Massilia spp.: description of Massilia rubra sp. nov., Massilia aquatica sp. nov., Massilia mucilaginosa sp. nov., Massilia frigida sp. nov. isolated from streams, lakes and regoliths.</title>
        <authorList>
            <person name="Holochova P."/>
            <person name="Sedlacek I."/>
            <person name="Kralova S."/>
            <person name="Maslanova I."/>
            <person name="Busse H.-J."/>
            <person name="Stankova E."/>
            <person name="Vrbovska V."/>
            <person name="Kovarovic V."/>
            <person name="Bartak M."/>
            <person name="Svec P."/>
            <person name="Pantucek R."/>
        </authorList>
    </citation>
    <scope>NUCLEOTIDE SEQUENCE [LARGE SCALE GENOMIC DNA]</scope>
    <source>
        <strain evidence="1 2">CCM 8733</strain>
    </source>
</reference>
<evidence type="ECO:0000313" key="2">
    <source>
        <dbReference type="Proteomes" id="UP000609726"/>
    </source>
</evidence>
<dbReference type="EMBL" id="WHJH01000091">
    <property type="protein sequence ID" value="NHZ93760.1"/>
    <property type="molecule type" value="Genomic_DNA"/>
</dbReference>
<comment type="caution">
    <text evidence="1">The sequence shown here is derived from an EMBL/GenBank/DDBJ whole genome shotgun (WGS) entry which is preliminary data.</text>
</comment>
<keyword evidence="2" id="KW-1185">Reference proteome</keyword>
<gene>
    <name evidence="1" type="ORF">F2P45_32885</name>
</gene>
<sequence length="119" mass="13322">MSYVLIAMACEWVDAPNGMCNDFWTAEIRDGSLYLQDRNTDSIALRFDPFAHTITVTNGTVGGAGSVRTDVFKLDPSPAYDQALTRRMKRAHWSARGTWSPAIAKKWTYSRAKIEFGAK</sequence>
<protein>
    <submittedName>
        <fullName evidence="1">Uncharacterized protein</fullName>
    </submittedName>
</protein>
<organism evidence="1 2">
    <name type="scientific">Massilia mucilaginosa</name>
    <dbReference type="NCBI Taxonomy" id="2609282"/>
    <lineage>
        <taxon>Bacteria</taxon>
        <taxon>Pseudomonadati</taxon>
        <taxon>Pseudomonadota</taxon>
        <taxon>Betaproteobacteria</taxon>
        <taxon>Burkholderiales</taxon>
        <taxon>Oxalobacteraceae</taxon>
        <taxon>Telluria group</taxon>
        <taxon>Massilia</taxon>
    </lineage>
</organism>
<name>A0ABX0P395_9BURK</name>
<dbReference type="RefSeq" id="WP_166882445.1">
    <property type="nucleotide sequence ID" value="NZ_WHJH01000091.1"/>
</dbReference>
<accession>A0ABX0P395</accession>
<evidence type="ECO:0000313" key="1">
    <source>
        <dbReference type="EMBL" id="NHZ93760.1"/>
    </source>
</evidence>